<evidence type="ECO:0000313" key="3">
    <source>
        <dbReference type="EMBL" id="TCD65684.1"/>
    </source>
</evidence>
<dbReference type="AlphaFoldDB" id="A0A4R0RT35"/>
<feature type="signal peptide" evidence="1">
    <location>
        <begin position="1"/>
        <end position="19"/>
    </location>
</feature>
<gene>
    <name evidence="3" type="ORF">EIP91_002311</name>
</gene>
<accession>A0A4R0RT35</accession>
<dbReference type="EMBL" id="RWJN01000168">
    <property type="protein sequence ID" value="TCD65684.1"/>
    <property type="molecule type" value="Genomic_DNA"/>
</dbReference>
<organism evidence="3 4">
    <name type="scientific">Steccherinum ochraceum</name>
    <dbReference type="NCBI Taxonomy" id="92696"/>
    <lineage>
        <taxon>Eukaryota</taxon>
        <taxon>Fungi</taxon>
        <taxon>Dikarya</taxon>
        <taxon>Basidiomycota</taxon>
        <taxon>Agaricomycotina</taxon>
        <taxon>Agaricomycetes</taxon>
        <taxon>Polyporales</taxon>
        <taxon>Steccherinaceae</taxon>
        <taxon>Steccherinum</taxon>
    </lineage>
</organism>
<name>A0A4R0RT35_9APHY</name>
<evidence type="ECO:0000259" key="2">
    <source>
        <dbReference type="Pfam" id="PF03372"/>
    </source>
</evidence>
<dbReference type="OrthoDB" id="47488at2759"/>
<dbReference type="InterPro" id="IPR036691">
    <property type="entry name" value="Endo/exonu/phosph_ase_sf"/>
</dbReference>
<dbReference type="SUPFAM" id="SSF56219">
    <property type="entry name" value="DNase I-like"/>
    <property type="match status" value="1"/>
</dbReference>
<evidence type="ECO:0000256" key="1">
    <source>
        <dbReference type="SAM" id="SignalP"/>
    </source>
</evidence>
<dbReference type="GO" id="GO:0003824">
    <property type="term" value="F:catalytic activity"/>
    <property type="evidence" value="ECO:0007669"/>
    <property type="project" value="InterPro"/>
</dbReference>
<keyword evidence="4" id="KW-1185">Reference proteome</keyword>
<protein>
    <recommendedName>
        <fullName evidence="2">Endonuclease/exonuclease/phosphatase domain-containing protein</fullName>
    </recommendedName>
</protein>
<sequence>MKTRQTSFVVAILSVVATAVKITDIQGVAFQSPFAGEWVHNVTGVVTAKDRYGFWVEGEPLEDTRVSNGLKVYSATLGRHVQTGDLVSLSGRVAEYRQAARPNDLYLTELELPSNLEVLSEGNTVIPLVLSKTGDRIPPATLLSAHDVGPDGWLSVPNNVTLLERANATLRPDRYGLDFWESLEGRLVTIPTPTAANFPDMFGSVWVYGDWDIPGKNERGGLTITPVDKMPDSHPGTVLIGRPLDGTRLPKSVVGMKLSDITGVVTYQFGYYYILPLTAPTVLHTPVQAPLPASITSTDHPCEIIIGDYNVENMSPRSNHIPFIADHIANYLHSPDIMFLQEIQDDSGSRDNGVTSANQTLTVLVKTIAQAQAGEDNEVIAPYSYSFVDIDPEDNMDGGKAGGNIRVAYLWRPEKVSLLPGVRGTATQATEVVEDANGQLTLSLNPGRIDPTSDAWEETRKPLAAAWQTTNGDRFFTVNVHLSSKRFSSSQHGDARPPVNGRAVQRTHQVKVTATFVDSILAKDSSASIILAGDMNDFVQTRTVFHPLHSLLHDINDVADIDPAERYTYVYEQHAQEIDHIFVSDAVAKRGAEVEHVHVNTWALSASARASDHDPTGAKIWVCKRLEDVAGRRLVIQADI</sequence>
<comment type="caution">
    <text evidence="3">The sequence shown here is derived from an EMBL/GenBank/DDBJ whole genome shotgun (WGS) entry which is preliminary data.</text>
</comment>
<dbReference type="PANTHER" id="PTHR42834:SF1">
    <property type="entry name" value="ENDONUCLEASE_EXONUCLEASE_PHOSPHATASE FAMILY PROTEIN (AFU_ORTHOLOGUE AFUA_3G09210)"/>
    <property type="match status" value="1"/>
</dbReference>
<dbReference type="InterPro" id="IPR005135">
    <property type="entry name" value="Endo/exonuclease/phosphatase"/>
</dbReference>
<evidence type="ECO:0000313" key="4">
    <source>
        <dbReference type="Proteomes" id="UP000292702"/>
    </source>
</evidence>
<dbReference type="Proteomes" id="UP000292702">
    <property type="component" value="Unassembled WGS sequence"/>
</dbReference>
<dbReference type="CDD" id="cd04486">
    <property type="entry name" value="YhcR_OBF_like"/>
    <property type="match status" value="1"/>
</dbReference>
<dbReference type="PANTHER" id="PTHR42834">
    <property type="entry name" value="ENDONUCLEASE/EXONUCLEASE/PHOSPHATASE FAMILY PROTEIN (AFU_ORTHOLOGUE AFUA_3G09210)"/>
    <property type="match status" value="1"/>
</dbReference>
<keyword evidence="1" id="KW-0732">Signal</keyword>
<feature type="domain" description="Endonuclease/exonuclease/phosphatase" evidence="2">
    <location>
        <begin position="326"/>
        <end position="613"/>
    </location>
</feature>
<dbReference type="STRING" id="92696.A0A4R0RT35"/>
<dbReference type="Pfam" id="PF03372">
    <property type="entry name" value="Exo_endo_phos"/>
    <property type="match status" value="1"/>
</dbReference>
<feature type="chain" id="PRO_5020205887" description="Endonuclease/exonuclease/phosphatase domain-containing protein" evidence="1">
    <location>
        <begin position="20"/>
        <end position="640"/>
    </location>
</feature>
<proteinExistence type="predicted"/>
<dbReference type="Gene3D" id="3.60.10.10">
    <property type="entry name" value="Endonuclease/exonuclease/phosphatase"/>
    <property type="match status" value="1"/>
</dbReference>
<reference evidence="3 4" key="1">
    <citation type="submission" date="2018-11" db="EMBL/GenBank/DDBJ databases">
        <title>Genome assembly of Steccherinum ochraceum LE-BIN_3174, the white-rot fungus of the Steccherinaceae family (The Residual Polyporoid clade, Polyporales, Basidiomycota).</title>
        <authorList>
            <person name="Fedorova T.V."/>
            <person name="Glazunova O.A."/>
            <person name="Landesman E.O."/>
            <person name="Moiseenko K.V."/>
            <person name="Psurtseva N.V."/>
            <person name="Savinova O.S."/>
            <person name="Shakhova N.V."/>
            <person name="Tyazhelova T.V."/>
            <person name="Vasina D.V."/>
        </authorList>
    </citation>
    <scope>NUCLEOTIDE SEQUENCE [LARGE SCALE GENOMIC DNA]</scope>
    <source>
        <strain evidence="3 4">LE-BIN_3174</strain>
    </source>
</reference>